<accession>A0A8D9EA55</accession>
<evidence type="ECO:0000256" key="1">
    <source>
        <dbReference type="SAM" id="Phobius"/>
    </source>
</evidence>
<name>A0A8D9EA55_9HEMI</name>
<dbReference type="AlphaFoldDB" id="A0A8D9EA55"/>
<organism evidence="2">
    <name type="scientific">Cacopsylla melanoneura</name>
    <dbReference type="NCBI Taxonomy" id="428564"/>
    <lineage>
        <taxon>Eukaryota</taxon>
        <taxon>Metazoa</taxon>
        <taxon>Ecdysozoa</taxon>
        <taxon>Arthropoda</taxon>
        <taxon>Hexapoda</taxon>
        <taxon>Insecta</taxon>
        <taxon>Pterygota</taxon>
        <taxon>Neoptera</taxon>
        <taxon>Paraneoptera</taxon>
        <taxon>Hemiptera</taxon>
        <taxon>Sternorrhyncha</taxon>
        <taxon>Psylloidea</taxon>
        <taxon>Psyllidae</taxon>
        <taxon>Psyllinae</taxon>
        <taxon>Cacopsylla</taxon>
    </lineage>
</organism>
<sequence length="100" mass="11216">MLVRSSNLGPVVITFEVQLSGIIHEYEYITIIPYNTNVQCDITKRLGSSVVSGVIIIISSSVIIFISLFVTLLIQFNDYVLIPLVLFLSELCHQHCHHSV</sequence>
<keyword evidence="1" id="KW-1133">Transmembrane helix</keyword>
<dbReference type="EMBL" id="HBUF01507774">
    <property type="protein sequence ID" value="CAG6746052.1"/>
    <property type="molecule type" value="Transcribed_RNA"/>
</dbReference>
<evidence type="ECO:0000313" key="2">
    <source>
        <dbReference type="EMBL" id="CAG6746052.1"/>
    </source>
</evidence>
<feature type="transmembrane region" description="Helical" evidence="1">
    <location>
        <begin position="54"/>
        <end position="76"/>
    </location>
</feature>
<keyword evidence="1" id="KW-0472">Membrane</keyword>
<protein>
    <submittedName>
        <fullName evidence="2">Uncharacterized protein</fullName>
    </submittedName>
</protein>
<proteinExistence type="predicted"/>
<keyword evidence="1" id="KW-0812">Transmembrane</keyword>
<reference evidence="2" key="1">
    <citation type="submission" date="2021-05" db="EMBL/GenBank/DDBJ databases">
        <authorList>
            <person name="Alioto T."/>
            <person name="Alioto T."/>
            <person name="Gomez Garrido J."/>
        </authorList>
    </citation>
    <scope>NUCLEOTIDE SEQUENCE</scope>
</reference>